<evidence type="ECO:0000313" key="4">
    <source>
        <dbReference type="Proteomes" id="UP001149140"/>
    </source>
</evidence>
<keyword evidence="4" id="KW-1185">Reference proteome</keyword>
<gene>
    <name evidence="3" type="ORF">OM076_35015</name>
</gene>
<dbReference type="Pfam" id="PF07883">
    <property type="entry name" value="Cupin_2"/>
    <property type="match status" value="1"/>
</dbReference>
<organism evidence="3 4">
    <name type="scientific">Solirubrobacter ginsenosidimutans</name>
    <dbReference type="NCBI Taxonomy" id="490573"/>
    <lineage>
        <taxon>Bacteria</taxon>
        <taxon>Bacillati</taxon>
        <taxon>Actinomycetota</taxon>
        <taxon>Thermoleophilia</taxon>
        <taxon>Solirubrobacterales</taxon>
        <taxon>Solirubrobacteraceae</taxon>
        <taxon>Solirubrobacter</taxon>
    </lineage>
</organism>
<dbReference type="InterPro" id="IPR051610">
    <property type="entry name" value="GPI/OXD"/>
</dbReference>
<reference evidence="3" key="1">
    <citation type="submission" date="2022-10" db="EMBL/GenBank/DDBJ databases">
        <title>The WGS of Solirubrobacter ginsenosidimutans DSM 21036.</title>
        <authorList>
            <person name="Jiang Z."/>
        </authorList>
    </citation>
    <scope>NUCLEOTIDE SEQUENCE</scope>
    <source>
        <strain evidence="3">DSM 21036</strain>
    </source>
</reference>
<protein>
    <submittedName>
        <fullName evidence="3">Cupin domain-containing protein</fullName>
    </submittedName>
</protein>
<dbReference type="RefSeq" id="WP_270044794.1">
    <property type="nucleotide sequence ID" value="NZ_JAPDOD010000048.1"/>
</dbReference>
<dbReference type="InterPro" id="IPR014710">
    <property type="entry name" value="RmlC-like_jellyroll"/>
</dbReference>
<dbReference type="Gene3D" id="2.60.120.10">
    <property type="entry name" value="Jelly Rolls"/>
    <property type="match status" value="1"/>
</dbReference>
<comment type="caution">
    <text evidence="3">The sequence shown here is derived from an EMBL/GenBank/DDBJ whole genome shotgun (WGS) entry which is preliminary data.</text>
</comment>
<dbReference type="InterPro" id="IPR013096">
    <property type="entry name" value="Cupin_2"/>
</dbReference>
<keyword evidence="1" id="KW-0479">Metal-binding</keyword>
<dbReference type="InterPro" id="IPR011051">
    <property type="entry name" value="RmlC_Cupin_sf"/>
</dbReference>
<dbReference type="AlphaFoldDB" id="A0A9X3MZ58"/>
<feature type="domain" description="Cupin type-2" evidence="2">
    <location>
        <begin position="48"/>
        <end position="115"/>
    </location>
</feature>
<dbReference type="EMBL" id="JAPDOD010000048">
    <property type="protein sequence ID" value="MDA0165534.1"/>
    <property type="molecule type" value="Genomic_DNA"/>
</dbReference>
<accession>A0A9X3MZ58</accession>
<dbReference type="GO" id="GO:0046872">
    <property type="term" value="F:metal ion binding"/>
    <property type="evidence" value="ECO:0007669"/>
    <property type="project" value="UniProtKB-KW"/>
</dbReference>
<name>A0A9X3MZ58_9ACTN</name>
<dbReference type="PANTHER" id="PTHR35848">
    <property type="entry name" value="OXALATE-BINDING PROTEIN"/>
    <property type="match status" value="1"/>
</dbReference>
<dbReference type="Proteomes" id="UP001149140">
    <property type="component" value="Unassembled WGS sequence"/>
</dbReference>
<evidence type="ECO:0000259" key="2">
    <source>
        <dbReference type="Pfam" id="PF07883"/>
    </source>
</evidence>
<sequence>MSEYSVMRGAEAPDYTGDNPGAFLGYARPMGSTQLGFNIRVLEPGMANTPPGGDPTWGHSHTTVEEIYLVLEGEITIKLGDDVITLGPRDAVFIEPSTPRATRNDGDVTAVFAMVSAKMADPMAETNAHENFWL</sequence>
<dbReference type="SUPFAM" id="SSF51182">
    <property type="entry name" value="RmlC-like cupins"/>
    <property type="match status" value="1"/>
</dbReference>
<evidence type="ECO:0000256" key="1">
    <source>
        <dbReference type="ARBA" id="ARBA00022723"/>
    </source>
</evidence>
<proteinExistence type="predicted"/>
<evidence type="ECO:0000313" key="3">
    <source>
        <dbReference type="EMBL" id="MDA0165534.1"/>
    </source>
</evidence>